<dbReference type="GO" id="GO:0005737">
    <property type="term" value="C:cytoplasm"/>
    <property type="evidence" value="ECO:0007669"/>
    <property type="project" value="TreeGrafter"/>
</dbReference>
<dbReference type="AlphaFoldDB" id="X1TKD1"/>
<protein>
    <recommendedName>
        <fullName evidence="1">MOFRL domain-containing protein</fullName>
    </recommendedName>
</protein>
<feature type="non-terminal residue" evidence="2">
    <location>
        <position position="1"/>
    </location>
</feature>
<proteinExistence type="predicted"/>
<sequence>TVTIKGKGVGGRNQEMLLSFLDNIKNEEIDYNFLIIGANLDGIEGNSKAMGALIDNVSLNQINKEKIKTKSYLENNDSNSFFKLLKSEIITGPTGINVNDLLLVLIELHV</sequence>
<evidence type="ECO:0000259" key="1">
    <source>
        <dbReference type="Pfam" id="PF05161"/>
    </source>
</evidence>
<dbReference type="PANTHER" id="PTHR12227">
    <property type="entry name" value="GLYCERATE KINASE"/>
    <property type="match status" value="1"/>
</dbReference>
<dbReference type="Gene3D" id="3.40.1480.10">
    <property type="entry name" value="MOFRL domain"/>
    <property type="match status" value="1"/>
</dbReference>
<dbReference type="PANTHER" id="PTHR12227:SF0">
    <property type="entry name" value="GLYCERATE KINASE"/>
    <property type="match status" value="1"/>
</dbReference>
<dbReference type="GO" id="GO:0008887">
    <property type="term" value="F:glycerate kinase activity"/>
    <property type="evidence" value="ECO:0007669"/>
    <property type="project" value="InterPro"/>
</dbReference>
<feature type="domain" description="MOFRL" evidence="1">
    <location>
        <begin position="1"/>
        <end position="100"/>
    </location>
</feature>
<dbReference type="InterPro" id="IPR037035">
    <property type="entry name" value="GK-like_C_sf"/>
</dbReference>
<dbReference type="InterPro" id="IPR007835">
    <property type="entry name" value="MOFRL"/>
</dbReference>
<name>X1TKD1_9ZZZZ</name>
<organism evidence="2">
    <name type="scientific">marine sediment metagenome</name>
    <dbReference type="NCBI Taxonomy" id="412755"/>
    <lineage>
        <taxon>unclassified sequences</taxon>
        <taxon>metagenomes</taxon>
        <taxon>ecological metagenomes</taxon>
    </lineage>
</organism>
<gene>
    <name evidence="2" type="ORF">S12H4_15779</name>
</gene>
<dbReference type="EMBL" id="BARW01007599">
    <property type="protein sequence ID" value="GAI88015.1"/>
    <property type="molecule type" value="Genomic_DNA"/>
</dbReference>
<reference evidence="2" key="1">
    <citation type="journal article" date="2014" name="Front. Microbiol.">
        <title>High frequency of phylogenetically diverse reductive dehalogenase-homologous genes in deep subseafloor sedimentary metagenomes.</title>
        <authorList>
            <person name="Kawai M."/>
            <person name="Futagami T."/>
            <person name="Toyoda A."/>
            <person name="Takaki Y."/>
            <person name="Nishi S."/>
            <person name="Hori S."/>
            <person name="Arai W."/>
            <person name="Tsubouchi T."/>
            <person name="Morono Y."/>
            <person name="Uchiyama I."/>
            <person name="Ito T."/>
            <person name="Fujiyama A."/>
            <person name="Inagaki F."/>
            <person name="Takami H."/>
        </authorList>
    </citation>
    <scope>NUCLEOTIDE SEQUENCE</scope>
    <source>
        <strain evidence="2">Expedition CK06-06</strain>
    </source>
</reference>
<dbReference type="InterPro" id="IPR039760">
    <property type="entry name" value="MOFRL_protein"/>
</dbReference>
<dbReference type="SUPFAM" id="SSF82544">
    <property type="entry name" value="GckA/TtuD-like"/>
    <property type="match status" value="1"/>
</dbReference>
<comment type="caution">
    <text evidence="2">The sequence shown here is derived from an EMBL/GenBank/DDBJ whole genome shotgun (WGS) entry which is preliminary data.</text>
</comment>
<accession>X1TKD1</accession>
<dbReference type="Pfam" id="PF05161">
    <property type="entry name" value="MOFRL"/>
    <property type="match status" value="1"/>
</dbReference>
<evidence type="ECO:0000313" key="2">
    <source>
        <dbReference type="EMBL" id="GAI88015.1"/>
    </source>
</evidence>